<feature type="domain" description="Ig-like" evidence="4">
    <location>
        <begin position="559"/>
        <end position="637"/>
    </location>
</feature>
<feature type="domain" description="Ig-like" evidence="4">
    <location>
        <begin position="262"/>
        <end position="348"/>
    </location>
</feature>
<feature type="domain" description="Ig-like" evidence="4">
    <location>
        <begin position="28"/>
        <end position="156"/>
    </location>
</feature>
<sequence length="5968" mass="669982">MGSKCCKCGKSRTLPGQRSISTYASSYPKKRSGARRRMAEDGETIINDVLDYNQLSEDHPQWTTIGCPVIGRQLADLSVKIGARARFLVEVSSSTPVSVRWEKDGRTVDESDRITMVTEGQFHCLDISPVRQDDGGLWSVKVANIAGTATSSAQLTLVVPKAYKKPEFVEPLKAVLTAQGSVSLECKVVGVPTPLLKWFKGNEEIKAGDVLALTPNASDPTSLGLYTCLASNCMGSVESTSVVHIDGSPASVQGFLPTGPKPIFAKELRNEKVKLGGNITLECRVTVPPWPEAVNWYGPNGEVVETSRSHIIEDGAGMYGLRINNVTAEESGTWKCVATNKHGAKAISSCLISVSYPKNYRKPKFLESLKAVLTEEGLVSFECKVVGYPTPNLSWFKDGQELKPGDVYQLTGTNSLGSYSCIARNCMGEAQSSAELTLEDIKSQLSEEEKLQLSSEKLPPRIITGLKSVEAKINGTLQLSINVSVFPEPTVTWFRDDEVVTDSDRYKIEKDKLGGYQLTINKLEFSDQADWKAVASNDYGQSVTSCYVKLNVPTHYKKPKFLEELKAVMSEEGAVNLECKVIGVPQPKLNWFKDGKELKPGDIHNIISGQDGTCCLGTYTCLAQNCMGSVSSSASLLGFEGKGEREADASPAVVSNGQALSHERSLSTIHEERTSQMHDTDRSTIDDRAEEVSFSFDGKEVSVSLYETPDLTEEEALQIVEMYADQISEHVTEQNVVELPPMRFTKESSTSGKLLMEALVIDVNPEYFSSTPGPKKIIEDDLRTDAELDEFSLVEELNTPNLSPDRNLSPIENLTLDNAEMSAPVKPPRKNNKGNKGVKEDNSENAQKRPLKKKNRTDSEREDDSLQEFERRKNQNSKQQSDKKIFDSDLEDDSLYEFESRKAKEEVFKSIKDDEPLKYSTETGIPRTSDNESQFYSPLKSPISVVSKMTEDEGTFDTAEDSAFDKSEMSVLETLALSLHEIQKNLKAVESHVSESSAEMQSALGVSEILVEPLAEVQRSLEIVEAQIQDFPSGKYSSEVLETLIQPINKFKKNLALLDEKHLPSILESVSGPLAELNREISFIQTATQSQIEYAKSVEEVQESLSKIIERQASVPGDRKLLDSISLELEKLGEKANDDLENYYDRLLTVGTELRSKANDEENQEIQNILKGIGELIKPLKRLTAVTSKCIAVIVEDNQLGNLPSKKIVDSLTKPLDALDASLSLLERVSMLKSHRTIRGAGIPILYKVSVPMEELETTIKLVENLSAHSAVEFLTPPLDNLIKTVKDIDVSKAGDGFLENLQKEGTPIVKNLEDSLDIMLSCISCIEKGVSVVDSERGISEKLPALLKPMEDLQKSLKVVEKGIVSESVDYEEVYEIAQELSKPLQLIRSEFAILQHEIEADYYCTDEPSRLQTALSTMVEPLEAVQNCISAFHETIMCKSADDPMHMRFVLYALKELAEPMSSVSSKMITAEEVLLGKGDPYQGLKAVARSVSELRESSSAVIPQSNFTEKISNVLSQPLSEVQNSLECILNSLDNKDTQDLQGDLLKSMDEPFRQLQAALIVVEKSVPESLTEGVTPELKQAVKDLQTGILTIQDQIPLEKGNEPLTVEAKIATLQSLTQPLKTLHAQFSEVLRLNNRTMVKAERAIASLEDSTRRVLSAIGEMKSKRSSGEPSVINVLQVLGSAVEELGKAVEGLHAGKGKWVQETRNDLANTLKLASAKLGEVCFKADELYMSVEPGKRKSLVLVQDFIHNLKVAVEQSSQAICDTGTATEQSGSTLIAVEQLATAMSSFYDQLLTVDEFTSASSAQQGMRAIKENVDDLQKQIEVTLRSHLQEKTQKMILETIENDVKSMQRVLDNLINENTADSARVRFILTKAESIHADLKDVAEVTEIPQLKSACQAALSVIDIGQSMMNRKSPLRMEIISQAEPELSVIGELLENMDELDRCFNKLKQDPKLKAHGKEIAEIDIEIATLQALAQDLATQASGELLDRAVEVCIPIKAIEVTLSQNKNLTAYDLEEVSESLHNINQVLNASIRKKELEKLMQPSVSVVEKLLESVGDLEATFDRLKRSSSRNDATERQVNDIGKEILALQNIIDDLSTDATGELLEKAQEICIPIKSIETNLKLAELDEKNIREAKDKLKTINRNLLQTIEQNEKNSGKELVKLFISEPTRSPVDEPIVRSIIVTIEYMQAHLNSLTLPPEFMDIKQFLEKFERGLVNYGKGLVLNLHDQLTESVREMESALQAADGTRIEIKKLSKSVDSLKSIVHTSASKVDVSKALPALESILSPLRTLHEELSRPNSPKRLKKAELKYLESFSKCSTDLELGLTQLEEAMVAGAEIRPACMAVPVEQLVSFIDSISKEPIFEALGEESSLGGLHSLAQPISVIQNMVFQVEEALKNGNESKVATTIKAIAKPVRELRTQIALIQDQAMMNCSLSQLDELKQAVALMTQVGTESPSLKQPLLQLQARLQELEPEAELVEVVKDMSGPVDALKHAVMALETKGENSLLLELCHQVVDIIHRSDNTLSEMSTISQSTRADLVSGEKLLQAIKVGHDFVEDHSVSELSLTDDTLTSNHAAAQLPSLHGAAVIEQKIGFEQVDSFDAASAALQKASAKPGSLAGQFKAALQGHDVVDDLTLGDVSEMVESITTSAIEKLPTREEIVIGAQTIALEGTESLQVSIPSATKADAKRVPDDFEKIGNLELDVLEDDTLSNISPNDISLSGTLPIEKLTSFREAAVVEENNVLQTAEEMNSYSMSAKEANVEQTSISGVVNLAKSGHIVNDSFAEDLQISDKNSSVGSPKLADLREAAVTEKIPIWDQTEVLPEAEVSAIEAAVKDVSEREIAPQRKVDVQQAPSHLSIASSHLDECITTAGVLATVLTAIQQVPEVPQILKDKLHNLKRAVESLKSEQTIGSIAADMNTLLEDLNSATLTIEKESGQSAGTQLCHKLRQSIKKQEETELKKAEEKLKEIADILRGSDSQDVLMLKKAVRMLHELPLVKESTIKELQGSISVLSAIIDGISPLAKPEELLNETKTPIKQMKKTIPQLKNLKNESLVADVCQKIVEFVESNEKMLLSNATALLQDGSQDVTKFKKAIAIVQSIPLDEDTKEVAFIEPLSELKTSLDQLGPLSKPEQVLRQIVEPVKKLTATILETKPALGKSQVLEVCRLIIEKFENCKQFVKVEIFEDLKPEVPELSSLKRAMAVMKDLLKIENNPQAVQVVAALQAVLENAARYDEVPILFGKSPELIRLKTIVSDVEKSGEHSDFAEIGKLLIEKTTADRTSLQEEVDALLSGNFPKVANLKKAIALMVEASQAKTLKYDILKPLVTLQAKLESIESEAGPLEILAPTAAEVEKLQAVVADLRQSGETAQLVDVCEMVVEKMEQSKNALQNEAQQLLKSKKQDLAGLQKAIAILVDLPQGAGQQSINVKDPLAALSAKIQELSPSAKPEDIVRCTLEPVKLLKQVLSDVSKKGEKSQIFNICQQVVETVEQSKTAVLDEVKSILKSNEDTSNLRKAVTNLAVLTKDTTEAEELQKDLLALDTKLTGLKPTAKLEELIKITYEPVAALKKSVSEAKTKAKKCEILEICDLVVEHFETGLKSLKSECKEILKNDSLAPTVLEKVVANLIVIQKLEDPSSKSLTEPLQALNAVLAHTAPEAGAVEMLKITGAPIRSLERAVADLKKSGVHSELVEICDLAVQKTQVATEGLLQEAAELLQGEPLNTASLQRAMFLLVENPEINDPGLEKALVSLKEKADKLKVSATPEEIVIAAAEPMKTLEAKIVELSTSGKKSRLLNTCKLAYEKLEQSSNAVLHDIAESLAGEITNVDLKRAVKTTHALAKHDPKFSKIVQPLEAMQAKLEDCGMEPEDILRVTIKSVKTLKPVVKTLKTAQQESKLLEICGKIIEKIEGSQAILTNKASQLLKAEITDVDKFKQAVNLSIDVLKCSNQEMTAVIQPLDAMQAKLVQLKQGSTPQEILRNVAEPLKAVKQSLRLIKQNPENGQLLELCDLLVNKVPQCIVAVEKEAADLLKSEKLDIDRAAKAVALLADATKEQPDLKIMSEPLLALQAKLNTLGSQPKPEEIVRCTADPVKLLKSVITDLEIEKCRGQSLDLAKAAVGFIEKNRREIINEAETLVEGDLQEVSKLRKAIDLLADLPESQDADLSQQLHALQGRLEKLSANAKPENVYEAASEQITTLKVAVQTSETRKTKSELADVCRKVVKHIETGKPKEITLADLEGMISSNLSTVSHLSTIVGTLLKSNSSCRTLDRPFEELLETIAFLDKSSNIDDFVADLRPQVMKLRKTAVSLEKQSVHDDVLEMTTFLIERLEPIFKLKELELAQEEKAKKKEEEKKAKLAQEEKEEKEKKEKEQKDMKLKEEEEKKAKLAQEEKDKKLKEEKEKKEKEEEKKLKEEEKKKAKLVQEEKDKKLKEEKEKKAKEEKEKKLKEEEEKKAKLVQEEKDKKLKEEKEKKAKEEKEKKLKEEEEKKAKLVQEEKDKKLKEEKEKKEKEERDKKLKEEEEKKAKEEKEKKLKEEKEKKEKEEKEKKLKEEEEKKAKLEQEEKDKKLKEEKEKKEKEEKEKKLKEEKEKKEKEEKEKKLKEEEEKKAKLEQEEKDKKLKEEKEVKEKEEKEKKLKEEKEKKEKEEKEKKLKEEEEKKAKLEQEEKDKKLKEEKEKKEKEEKEKKLKEEKEKKEKEEKEKKLKEEEEKKAKLEQEEKDKKLKEEKKVKEKEEKEKKLKEEKEKKEKEEKEKKLKEEEEKKAKLEQEEKDKKLKEEKEKKEKEERDKKLKEEEEKKAKLEQEEKDKKLKEEKEKKEKEERDKKLKEEKEKKAKEEKEKKLKEEKEKKEKEEKQKKLKEEEEKKAKLEQEEKDKKLKEEKEKEKEEKDKKLKEEKEKKEIEEKGQKLKEEKEKKAKEEKEKKLKAEEEKKAKLELEEKEKKLKEEKEKKLKEEEEKKAKEEREKKSKEEEEKKAKLEQEEKDKQLKEKKAKGEKEKKLKEEKETKAKGEKEKKLKEEEEKKAKEEKEKKSKEEEEKKAKLAEEEEDKKLKEEGKTKKMKEDDEKKSKLATKETDKKLKEGEEKKANVAQEEKTKKMKEEEQKMKKMTEEEEKNANLAREEERKILKLEEEEQKAKLAQGKKTKIMKQEEEKQEEEYDKRKSMNGNKTSAKIDDEKSRVSEQMGEREKREAQLKEKRDEERRLREENILRIHQERDKLEEENRIKREKETLERESKERVAREKLESEKEEVELREKNLKTKLAQFRKENRELELEEQNRLIEVRKQERKKMEEEAAHRKEQEEARFKAQQDKDMELKKERLKALERRETEVDKILSQESLRSAILDDLHQREIVKGISRSLDAMQVSGSSDRLHKSTEYSASVTTMSARDTGVHTSRGISIVELLDYTPPSVPERTKKPHHSRRSEISRRPDAMTKWNENSSNFASESRRLGKDSPSSTLYESRDDLHTWDRSKAQSWANLNHPVPNYESPTGYRGLRRSMSPLNDLESYYDGTPYPQPQHRTRRSLSPLERSLIQPYTGSARSLASIGSRKHLDELTSARIRPPTPTRTYIPSIPRSKTKEHQRAYIVNGLMDKTIIHGGNVRLSCNIGGDPNPSIEWLKDGKSISYHTEASRFKTECNYGVACLEVCGARLSDAGQYTCVVKNVDGQAATTCTVRVCLSEEDDKEYESIENELEANMPREVCLSIKGAAFSMPRVTGLVADPVVPSGGTIAVHVQVAGCHLPEVTWLHKGVPLPRHSPRVHYLEDGGLFTLLLEGATPAESGVYTCRVSGRGRGAIDTTTSVQVVEKRGHEKPAVFTLRPDTRMTLTCDDDMTLTCYIGGEPRPQVTIMKGIKDITTSSRMLKECFGEYVRLTLKRVNMDDQGTYFIIAKNIYGTDRAFVTLKVRERVRSMSPLSWSERTVSLNSLFNESRRRASPSWRSATSLYSNYSSMLE</sequence>
<dbReference type="Proteomes" id="UP001307889">
    <property type="component" value="Chromosome 14"/>
</dbReference>
<dbReference type="SMART" id="SM00408">
    <property type="entry name" value="IGc2"/>
    <property type="match status" value="8"/>
</dbReference>
<dbReference type="PROSITE" id="PS50835">
    <property type="entry name" value="IG_LIKE"/>
    <property type="match status" value="8"/>
</dbReference>
<feature type="domain" description="Ig-like" evidence="4">
    <location>
        <begin position="166"/>
        <end position="244"/>
    </location>
</feature>
<feature type="region of interest" description="Disordered" evidence="3">
    <location>
        <begin position="5147"/>
        <end position="5216"/>
    </location>
</feature>
<dbReference type="InterPro" id="IPR036179">
    <property type="entry name" value="Ig-like_dom_sf"/>
</dbReference>
<evidence type="ECO:0000259" key="4">
    <source>
        <dbReference type="PROSITE" id="PS50835"/>
    </source>
</evidence>
<feature type="coiled-coil region" evidence="2">
    <location>
        <begin position="1808"/>
        <end position="1866"/>
    </location>
</feature>
<dbReference type="InterPro" id="IPR007110">
    <property type="entry name" value="Ig-like_dom"/>
</dbReference>
<evidence type="ECO:0000256" key="1">
    <source>
        <dbReference type="ARBA" id="ARBA00022737"/>
    </source>
</evidence>
<feature type="compositionally biased region" description="Basic and acidic residues" evidence="3">
    <location>
        <begin position="5437"/>
        <end position="5446"/>
    </location>
</feature>
<feature type="domain" description="Ig-like" evidence="4">
    <location>
        <begin position="363"/>
        <end position="437"/>
    </location>
</feature>
<feature type="region of interest" description="Disordered" evidence="3">
    <location>
        <begin position="5304"/>
        <end position="5325"/>
    </location>
</feature>
<dbReference type="Gene3D" id="2.60.40.10">
    <property type="entry name" value="Immunoglobulins"/>
    <property type="match status" value="9"/>
</dbReference>
<feature type="coiled-coil region" evidence="2">
    <location>
        <begin position="3388"/>
        <end position="3426"/>
    </location>
</feature>
<dbReference type="EMBL" id="AP028922">
    <property type="protein sequence ID" value="BET02884.1"/>
    <property type="molecule type" value="Genomic_DNA"/>
</dbReference>
<evidence type="ECO:0000313" key="5">
    <source>
        <dbReference type="EMBL" id="BET02884.1"/>
    </source>
</evidence>
<feature type="region of interest" description="Disordered" evidence="3">
    <location>
        <begin position="5422"/>
        <end position="5475"/>
    </location>
</feature>
<dbReference type="InterPro" id="IPR003599">
    <property type="entry name" value="Ig_sub"/>
</dbReference>
<dbReference type="SMART" id="SM00409">
    <property type="entry name" value="IG"/>
    <property type="match status" value="9"/>
</dbReference>
<feature type="compositionally biased region" description="Polar residues" evidence="3">
    <location>
        <begin position="5450"/>
        <end position="5459"/>
    </location>
</feature>
<keyword evidence="6" id="KW-1185">Reference proteome</keyword>
<feature type="domain" description="Ig-like" evidence="4">
    <location>
        <begin position="5728"/>
        <end position="5818"/>
    </location>
</feature>
<keyword evidence="2" id="KW-0175">Coiled coil</keyword>
<feature type="region of interest" description="Disordered" evidence="3">
    <location>
        <begin position="817"/>
        <end position="886"/>
    </location>
</feature>
<feature type="coiled-coil region" evidence="2">
    <location>
        <begin position="2124"/>
        <end position="2165"/>
    </location>
</feature>
<feature type="coiled-coil region" evidence="2">
    <location>
        <begin position="2967"/>
        <end position="2994"/>
    </location>
</feature>
<reference evidence="5 6" key="1">
    <citation type="submission" date="2023-09" db="EMBL/GenBank/DDBJ databases">
        <title>Nesidiocoris tenuis whole genome shotgun sequence.</title>
        <authorList>
            <person name="Shibata T."/>
            <person name="Shimoda M."/>
            <person name="Kobayashi T."/>
            <person name="Uehara T."/>
        </authorList>
    </citation>
    <scope>NUCLEOTIDE SEQUENCE [LARGE SCALE GENOMIC DNA]</scope>
    <source>
        <strain evidence="5 6">Japan</strain>
    </source>
</reference>
<dbReference type="PANTHER" id="PTHR13817:SF171">
    <property type="entry name" value="STRETCHIN-MLCK, ISOFORM U"/>
    <property type="match status" value="1"/>
</dbReference>
<keyword evidence="1" id="KW-0677">Repeat</keyword>
<dbReference type="InterPro" id="IPR013098">
    <property type="entry name" value="Ig_I-set"/>
</dbReference>
<feature type="domain" description="Ig-like" evidence="4">
    <location>
        <begin position="460"/>
        <end position="544"/>
    </location>
</feature>
<gene>
    <name evidence="5" type="ORF">NTJ_15702</name>
</gene>
<accession>A0ABN7BET0</accession>
<feature type="domain" description="Ig-like" evidence="4">
    <location>
        <begin position="5586"/>
        <end position="5690"/>
    </location>
</feature>
<evidence type="ECO:0000256" key="2">
    <source>
        <dbReference type="SAM" id="Coils"/>
    </source>
</evidence>
<dbReference type="SUPFAM" id="SSF48726">
    <property type="entry name" value="Immunoglobulin"/>
    <property type="match status" value="9"/>
</dbReference>
<feature type="compositionally biased region" description="Basic and acidic residues" evidence="3">
    <location>
        <begin position="5183"/>
        <end position="5216"/>
    </location>
</feature>
<organism evidence="5 6">
    <name type="scientific">Nesidiocoris tenuis</name>
    <dbReference type="NCBI Taxonomy" id="355587"/>
    <lineage>
        <taxon>Eukaryota</taxon>
        <taxon>Metazoa</taxon>
        <taxon>Ecdysozoa</taxon>
        <taxon>Arthropoda</taxon>
        <taxon>Hexapoda</taxon>
        <taxon>Insecta</taxon>
        <taxon>Pterygota</taxon>
        <taxon>Neoptera</taxon>
        <taxon>Paraneoptera</taxon>
        <taxon>Hemiptera</taxon>
        <taxon>Heteroptera</taxon>
        <taxon>Panheteroptera</taxon>
        <taxon>Cimicomorpha</taxon>
        <taxon>Miridae</taxon>
        <taxon>Dicyphina</taxon>
        <taxon>Nesidiocoris</taxon>
    </lineage>
</organism>
<feature type="region of interest" description="Disordered" evidence="3">
    <location>
        <begin position="648"/>
        <end position="683"/>
    </location>
</feature>
<feature type="compositionally biased region" description="Basic and acidic residues" evidence="3">
    <location>
        <begin position="4375"/>
        <end position="5121"/>
    </location>
</feature>
<feature type="region of interest" description="Disordered" evidence="3">
    <location>
        <begin position="5231"/>
        <end position="5264"/>
    </location>
</feature>
<protein>
    <submittedName>
        <fullName evidence="5">IG_like</fullName>
    </submittedName>
</protein>
<name>A0ABN7BET0_9HEMI</name>
<dbReference type="Pfam" id="PF07679">
    <property type="entry name" value="I-set"/>
    <property type="match status" value="9"/>
</dbReference>
<dbReference type="InterPro" id="IPR050964">
    <property type="entry name" value="Striated_Muscle_Regulatory"/>
</dbReference>
<evidence type="ECO:0000313" key="6">
    <source>
        <dbReference type="Proteomes" id="UP001307889"/>
    </source>
</evidence>
<feature type="compositionally biased region" description="Basic and acidic residues" evidence="3">
    <location>
        <begin position="661"/>
        <end position="683"/>
    </location>
</feature>
<dbReference type="InterPro" id="IPR013783">
    <property type="entry name" value="Ig-like_fold"/>
</dbReference>
<proteinExistence type="predicted"/>
<dbReference type="InterPro" id="IPR003598">
    <property type="entry name" value="Ig_sub2"/>
</dbReference>
<dbReference type="PANTHER" id="PTHR13817">
    <property type="entry name" value="TITIN"/>
    <property type="match status" value="1"/>
</dbReference>
<feature type="region of interest" description="Disordered" evidence="3">
    <location>
        <begin position="4375"/>
        <end position="5132"/>
    </location>
</feature>
<evidence type="ECO:0000256" key="3">
    <source>
        <dbReference type="SAM" id="MobiDB-lite"/>
    </source>
</evidence>